<gene>
    <name evidence="1" type="ORF">JZ751_021429</name>
</gene>
<evidence type="ECO:0000313" key="2">
    <source>
        <dbReference type="Proteomes" id="UP000824540"/>
    </source>
</evidence>
<keyword evidence="2" id="KW-1185">Reference proteome</keyword>
<organism evidence="1 2">
    <name type="scientific">Albula glossodonta</name>
    <name type="common">roundjaw bonefish</name>
    <dbReference type="NCBI Taxonomy" id="121402"/>
    <lineage>
        <taxon>Eukaryota</taxon>
        <taxon>Metazoa</taxon>
        <taxon>Chordata</taxon>
        <taxon>Craniata</taxon>
        <taxon>Vertebrata</taxon>
        <taxon>Euteleostomi</taxon>
        <taxon>Actinopterygii</taxon>
        <taxon>Neopterygii</taxon>
        <taxon>Teleostei</taxon>
        <taxon>Albuliformes</taxon>
        <taxon>Albulidae</taxon>
        <taxon>Albula</taxon>
    </lineage>
</organism>
<reference evidence="1" key="1">
    <citation type="thesis" date="2021" institute="BYU ScholarsArchive" country="Provo, UT, USA">
        <title>Applications of and Algorithms for Genome Assembly and Genomic Analyses with an Emphasis on Marine Teleosts.</title>
        <authorList>
            <person name="Pickett B.D."/>
        </authorList>
    </citation>
    <scope>NUCLEOTIDE SEQUENCE</scope>
    <source>
        <strain evidence="1">HI-2016</strain>
    </source>
</reference>
<evidence type="ECO:0000313" key="1">
    <source>
        <dbReference type="EMBL" id="KAG9330959.1"/>
    </source>
</evidence>
<proteinExistence type="predicted"/>
<name>A0A8T2MRE1_9TELE</name>
<sequence length="186" mass="19750">MDEGFGGHQGLVVGFWRAQDHWDRTGLEGVAPQLLGDVVCPIGVLEGQVEEAARNGGEELPVTQDEVIVIWVAGGSPWHQFAVRHKDVGVSARSVGGGALQGKPQPFLARRSGEVEGQVGPATLQLVVVEDHHVRAGECGLVVRQEAAVGHPVLVPAQISSQGVPKTECCEKCIGSQILMDRRMEG</sequence>
<accession>A0A8T2MRE1</accession>
<dbReference type="EMBL" id="JAFBMS010000414">
    <property type="protein sequence ID" value="KAG9330959.1"/>
    <property type="molecule type" value="Genomic_DNA"/>
</dbReference>
<dbReference type="AlphaFoldDB" id="A0A8T2MRE1"/>
<comment type="caution">
    <text evidence="1">The sequence shown here is derived from an EMBL/GenBank/DDBJ whole genome shotgun (WGS) entry which is preliminary data.</text>
</comment>
<dbReference type="Proteomes" id="UP000824540">
    <property type="component" value="Unassembled WGS sequence"/>
</dbReference>
<protein>
    <submittedName>
        <fullName evidence="1">Uncharacterized protein</fullName>
    </submittedName>
</protein>